<evidence type="ECO:0000313" key="3">
    <source>
        <dbReference type="Proteomes" id="UP000233534"/>
    </source>
</evidence>
<dbReference type="Pfam" id="PF07883">
    <property type="entry name" value="Cupin_2"/>
    <property type="match status" value="1"/>
</dbReference>
<evidence type="ECO:0000259" key="1">
    <source>
        <dbReference type="Pfam" id="PF07883"/>
    </source>
</evidence>
<dbReference type="SUPFAM" id="SSF51182">
    <property type="entry name" value="RmlC-like cupins"/>
    <property type="match status" value="1"/>
</dbReference>
<name>A0A2K9E3V5_9FIRM</name>
<organism evidence="2 3">
    <name type="scientific">Acetivibrio saccincola</name>
    <dbReference type="NCBI Taxonomy" id="1677857"/>
    <lineage>
        <taxon>Bacteria</taxon>
        <taxon>Bacillati</taxon>
        <taxon>Bacillota</taxon>
        <taxon>Clostridia</taxon>
        <taxon>Eubacteriales</taxon>
        <taxon>Oscillospiraceae</taxon>
        <taxon>Acetivibrio</taxon>
    </lineage>
</organism>
<dbReference type="InterPro" id="IPR013096">
    <property type="entry name" value="Cupin_2"/>
</dbReference>
<dbReference type="KEGG" id="hsc:HVS_12645"/>
<dbReference type="InterPro" id="IPR014710">
    <property type="entry name" value="RmlC-like_jellyroll"/>
</dbReference>
<dbReference type="EMBL" id="CP025197">
    <property type="protein sequence ID" value="AUG58402.1"/>
    <property type="molecule type" value="Genomic_DNA"/>
</dbReference>
<dbReference type="CDD" id="cd02223">
    <property type="entry name" value="cupin_Bh2720-like"/>
    <property type="match status" value="1"/>
</dbReference>
<accession>A0A2K9E3V5</accession>
<sequence>MHNFFSYPCTQSFQMYNPYNLCPYTYMPNMMMYNPDFWNQLSHNYSFSHYKGEYNYYIELKDYGSNPFVVNIEKAANQNKNFRTALWTGKYLQLTLMSINAGDDIGLEVHTDHDQFIRIEEGEGIVKMGDCKDKLDFQKKVSDGYVILIPAGKWHNLINTGKKPLKLYSIYAPPEHPYGTVQKNKKALETTEKKHC</sequence>
<dbReference type="PANTHER" id="PTHR43346:SF1">
    <property type="entry name" value="QUERCETIN 2,3-DIOXYGENASE-RELATED"/>
    <property type="match status" value="1"/>
</dbReference>
<protein>
    <submittedName>
        <fullName evidence="2">Cupin domain protein</fullName>
    </submittedName>
</protein>
<feature type="domain" description="Cupin type-2" evidence="1">
    <location>
        <begin position="96"/>
        <end position="171"/>
    </location>
</feature>
<dbReference type="InterPro" id="IPR011051">
    <property type="entry name" value="RmlC_Cupin_sf"/>
</dbReference>
<reference evidence="2 3" key="1">
    <citation type="submission" date="2017-12" db="EMBL/GenBank/DDBJ databases">
        <title>Complete genome sequence of Herbivorax saccincola GGR1, a novel Cellulosome-producing hydrolytic bacterium in a thermophilic biogas plant, established by Illumina and Nanopore MinION sequencing.</title>
        <authorList>
            <person name="Pechtl A."/>
            <person name="Ruckert C."/>
            <person name="Koeck D.E."/>
            <person name="Maus I."/>
            <person name="Winkler A."/>
            <person name="Kalinowski J."/>
            <person name="Puhler A."/>
            <person name="Schwarz W.W."/>
            <person name="Zverlov V.V."/>
            <person name="Schluter A."/>
            <person name="Liebl W."/>
        </authorList>
    </citation>
    <scope>NUCLEOTIDE SEQUENCE [LARGE SCALE GENOMIC DNA]</scope>
    <source>
        <strain evidence="3">SR1</strain>
    </source>
</reference>
<evidence type="ECO:0000313" key="2">
    <source>
        <dbReference type="EMBL" id="AUG58402.1"/>
    </source>
</evidence>
<gene>
    <name evidence="2" type="ORF">HVS_12645</name>
</gene>
<dbReference type="InterPro" id="IPR052538">
    <property type="entry name" value="Flavonoid_dioxygenase-like"/>
</dbReference>
<keyword evidence="3" id="KW-1185">Reference proteome</keyword>
<proteinExistence type="predicted"/>
<dbReference type="Proteomes" id="UP000233534">
    <property type="component" value="Chromosome"/>
</dbReference>
<dbReference type="PANTHER" id="PTHR43346">
    <property type="entry name" value="LIGAND BINDING DOMAIN PROTEIN, PUTATIVE (AFU_ORTHOLOGUE AFUA_6G14370)-RELATED"/>
    <property type="match status" value="1"/>
</dbReference>
<dbReference type="Gene3D" id="2.60.120.10">
    <property type="entry name" value="Jelly Rolls"/>
    <property type="match status" value="1"/>
</dbReference>
<dbReference type="AlphaFoldDB" id="A0A2K9E3V5"/>